<dbReference type="Proteomes" id="UP000029223">
    <property type="component" value="Unassembled WGS sequence"/>
</dbReference>
<sequence>MKQAVFIRALVFESGCLCLLAFRHDKVRQAFVLTALVKVEVLNTVLIP</sequence>
<reference evidence="2" key="2">
    <citation type="submission" date="2014-09" db="EMBL/GenBank/DDBJ databases">
        <authorList>
            <consortium name="NBRP consortium"/>
            <person name="Sawabe T."/>
            <person name="Meirelles P."/>
            <person name="Nakanishi M."/>
            <person name="Sayaka M."/>
            <person name="Hattori M."/>
            <person name="Ohkuma M."/>
        </authorList>
    </citation>
    <scope>NUCLEOTIDE SEQUENCE [LARGE SCALE GENOMIC DNA]</scope>
    <source>
        <strain evidence="2">JCM 19239</strain>
    </source>
</reference>
<evidence type="ECO:0000313" key="2">
    <source>
        <dbReference type="Proteomes" id="UP000029223"/>
    </source>
</evidence>
<comment type="caution">
    <text evidence="1">The sequence shown here is derived from an EMBL/GenBank/DDBJ whole genome shotgun (WGS) entry which is preliminary data.</text>
</comment>
<evidence type="ECO:0000313" key="1">
    <source>
        <dbReference type="EMBL" id="GAL25282.1"/>
    </source>
</evidence>
<organism evidence="1 2">
    <name type="scientific">Vibrio variabilis</name>
    <dbReference type="NCBI Taxonomy" id="990271"/>
    <lineage>
        <taxon>Bacteria</taxon>
        <taxon>Pseudomonadati</taxon>
        <taxon>Pseudomonadota</taxon>
        <taxon>Gammaproteobacteria</taxon>
        <taxon>Vibrionales</taxon>
        <taxon>Vibrionaceae</taxon>
        <taxon>Vibrio</taxon>
    </lineage>
</organism>
<keyword evidence="2" id="KW-1185">Reference proteome</keyword>
<name>A0ABQ0J997_9VIBR</name>
<reference evidence="2" key="1">
    <citation type="submission" date="2014-09" db="EMBL/GenBank/DDBJ databases">
        <title>Vibrio variabilis JCM 19239. (C206) whole genome shotgun sequence.</title>
        <authorList>
            <person name="Sawabe T."/>
            <person name="Meirelles P."/>
            <person name="Nakanishi M."/>
            <person name="Sayaka M."/>
            <person name="Hattori M."/>
            <person name="Ohkuma M."/>
        </authorList>
    </citation>
    <scope>NUCLEOTIDE SEQUENCE [LARGE SCALE GENOMIC DNA]</scope>
    <source>
        <strain evidence="2">JCM 19239</strain>
    </source>
</reference>
<protein>
    <submittedName>
        <fullName evidence="1">Uncharacterized protein</fullName>
    </submittedName>
</protein>
<gene>
    <name evidence="1" type="ORF">JCM19239_5172</name>
</gene>
<accession>A0ABQ0J997</accession>
<dbReference type="EMBL" id="BBMS01000008">
    <property type="protein sequence ID" value="GAL25282.1"/>
    <property type="molecule type" value="Genomic_DNA"/>
</dbReference>
<proteinExistence type="predicted"/>